<proteinExistence type="predicted"/>
<evidence type="ECO:0000313" key="2">
    <source>
        <dbReference type="Proteomes" id="UP001165279"/>
    </source>
</evidence>
<accession>A0ABS9P2T4</accession>
<keyword evidence="2" id="KW-1185">Reference proteome</keyword>
<evidence type="ECO:0008006" key="3">
    <source>
        <dbReference type="Google" id="ProtNLM"/>
    </source>
</evidence>
<comment type="caution">
    <text evidence="1">The sequence shown here is derived from an EMBL/GenBank/DDBJ whole genome shotgun (WGS) entry which is preliminary data.</text>
</comment>
<name>A0ABS9P2T4_9RHOB</name>
<sequence>MTRTTSVPETVTIHVPFRLVRRGGRKEMQLPEGAAQARKPDNTLVKALARAFRWKRMLDSGEFATITELAEREGIASSYMTRVLRLTLLAPDIVEAILDGKQESAVTLGRLLEGFPADWEGQHLDTIVGRGYLSDNKPLAQA</sequence>
<dbReference type="Gene3D" id="1.10.10.2830">
    <property type="match status" value="1"/>
</dbReference>
<dbReference type="SUPFAM" id="SSF109709">
    <property type="entry name" value="KorB DNA-binding domain-like"/>
    <property type="match status" value="1"/>
</dbReference>
<dbReference type="EMBL" id="JAKOEM010000030">
    <property type="protein sequence ID" value="MCG6560586.1"/>
    <property type="molecule type" value="Genomic_DNA"/>
</dbReference>
<protein>
    <recommendedName>
        <fullName evidence="3">Bacteriophage-like protein</fullName>
    </recommendedName>
</protein>
<organism evidence="1 2">
    <name type="scientific">Ruegeria alba</name>
    <dbReference type="NCBI Taxonomy" id="2916756"/>
    <lineage>
        <taxon>Bacteria</taxon>
        <taxon>Pseudomonadati</taxon>
        <taxon>Pseudomonadota</taxon>
        <taxon>Alphaproteobacteria</taxon>
        <taxon>Rhodobacterales</taxon>
        <taxon>Roseobacteraceae</taxon>
        <taxon>Ruegeria</taxon>
    </lineage>
</organism>
<evidence type="ECO:0000313" key="1">
    <source>
        <dbReference type="EMBL" id="MCG6560586.1"/>
    </source>
</evidence>
<dbReference type="RefSeq" id="WP_238906257.1">
    <property type="nucleotide sequence ID" value="NZ_JAKOEM010000030.1"/>
</dbReference>
<dbReference type="Proteomes" id="UP001165279">
    <property type="component" value="Unassembled WGS sequence"/>
</dbReference>
<gene>
    <name evidence="1" type="ORF">MB818_20450</name>
</gene>
<reference evidence="1" key="1">
    <citation type="submission" date="2022-02" db="EMBL/GenBank/DDBJ databases">
        <title>The genome sequence of Ruegeria sp. 1NDH52C.</title>
        <authorList>
            <person name="Du J."/>
        </authorList>
    </citation>
    <scope>NUCLEOTIDE SEQUENCE</scope>
    <source>
        <strain evidence="1">1NDH52C</strain>
    </source>
</reference>